<reference evidence="4 5" key="1">
    <citation type="submission" date="2018-06" db="EMBL/GenBank/DDBJ databases">
        <title>Genomic Encyclopedia of Archaeal and Bacterial Type Strains, Phase II (KMG-II): from individual species to whole genera.</title>
        <authorList>
            <person name="Goeker M."/>
        </authorList>
    </citation>
    <scope>NUCLEOTIDE SEQUENCE [LARGE SCALE GENOMIC DNA]</scope>
    <source>
        <strain evidence="4 5">DSM 23857</strain>
    </source>
</reference>
<evidence type="ECO:0000256" key="2">
    <source>
        <dbReference type="ARBA" id="ARBA00022801"/>
    </source>
</evidence>
<dbReference type="SUPFAM" id="SSF53474">
    <property type="entry name" value="alpha/beta-Hydrolases"/>
    <property type="match status" value="1"/>
</dbReference>
<dbReference type="OrthoDB" id="9784036at2"/>
<dbReference type="AlphaFoldDB" id="A0A327QCH7"/>
<dbReference type="InterPro" id="IPR029058">
    <property type="entry name" value="AB_hydrolase_fold"/>
</dbReference>
<dbReference type="EMBL" id="QLLL01000006">
    <property type="protein sequence ID" value="RAJ02356.1"/>
    <property type="molecule type" value="Genomic_DNA"/>
</dbReference>
<evidence type="ECO:0000256" key="3">
    <source>
        <dbReference type="SAM" id="SignalP"/>
    </source>
</evidence>
<evidence type="ECO:0000313" key="5">
    <source>
        <dbReference type="Proteomes" id="UP000249547"/>
    </source>
</evidence>
<dbReference type="PANTHER" id="PTHR40841">
    <property type="entry name" value="SIDEROPHORE TRIACETYLFUSARININE C ESTERASE"/>
    <property type="match status" value="1"/>
</dbReference>
<gene>
    <name evidence="4" type="ORF">LX64_03368</name>
</gene>
<feature type="chain" id="PRO_5016400841" evidence="3">
    <location>
        <begin position="19"/>
        <end position="260"/>
    </location>
</feature>
<keyword evidence="2" id="KW-0378">Hydrolase</keyword>
<evidence type="ECO:0000313" key="4">
    <source>
        <dbReference type="EMBL" id="RAJ02356.1"/>
    </source>
</evidence>
<dbReference type="GO" id="GO:0016788">
    <property type="term" value="F:hydrolase activity, acting on ester bonds"/>
    <property type="evidence" value="ECO:0007669"/>
    <property type="project" value="TreeGrafter"/>
</dbReference>
<organism evidence="4 5">
    <name type="scientific">Chitinophaga skermanii</name>
    <dbReference type="NCBI Taxonomy" id="331697"/>
    <lineage>
        <taxon>Bacteria</taxon>
        <taxon>Pseudomonadati</taxon>
        <taxon>Bacteroidota</taxon>
        <taxon>Chitinophagia</taxon>
        <taxon>Chitinophagales</taxon>
        <taxon>Chitinophagaceae</taxon>
        <taxon>Chitinophaga</taxon>
    </lineage>
</organism>
<keyword evidence="5" id="KW-1185">Reference proteome</keyword>
<dbReference type="Gene3D" id="3.40.50.1820">
    <property type="entry name" value="alpha/beta hydrolase"/>
    <property type="match status" value="1"/>
</dbReference>
<protein>
    <submittedName>
        <fullName evidence="4">Putative esterase</fullName>
    </submittedName>
</protein>
<dbReference type="PANTHER" id="PTHR40841:SF2">
    <property type="entry name" value="SIDEROPHORE-DEGRADING ESTERASE (EUROFUNG)"/>
    <property type="match status" value="1"/>
</dbReference>
<evidence type="ECO:0000256" key="1">
    <source>
        <dbReference type="ARBA" id="ARBA00005622"/>
    </source>
</evidence>
<name>A0A327QCH7_9BACT</name>
<accession>A0A327QCH7</accession>
<proteinExistence type="inferred from homology"/>
<sequence length="260" mass="29792">MRICFLFISCLFSSALFAQTDSLYSRYIKDWRHFEVYLPAQYNPAKQYRLVLVLDGQAFGQQVFEQTTQPSIVVSLGDIGLRGHDYSPQLVHHASEAEKRVDNLGGAAHFSNYLQFELMPFLQKKFPRTKEHTILGHSLGGLFVLYQLQKYPALFQRYISLEASTWYDRANIDSLLRTSTHSYKNTSLYIATANCTNDVNMTIDQIFKSTNLYCELTAPGIRLAQYLATQPLRSLRCKWEHFPQAQHSSVTAVALKRCGL</sequence>
<dbReference type="Pfam" id="PF00756">
    <property type="entry name" value="Esterase"/>
    <property type="match status" value="1"/>
</dbReference>
<dbReference type="Proteomes" id="UP000249547">
    <property type="component" value="Unassembled WGS sequence"/>
</dbReference>
<comment type="similarity">
    <text evidence="1">Belongs to the esterase D family.</text>
</comment>
<keyword evidence="3" id="KW-0732">Signal</keyword>
<dbReference type="InterPro" id="IPR052558">
    <property type="entry name" value="Siderophore_Hydrolase_D"/>
</dbReference>
<dbReference type="InterPro" id="IPR000801">
    <property type="entry name" value="Esterase-like"/>
</dbReference>
<feature type="signal peptide" evidence="3">
    <location>
        <begin position="1"/>
        <end position="18"/>
    </location>
</feature>
<dbReference type="RefSeq" id="WP_111598804.1">
    <property type="nucleotide sequence ID" value="NZ_QLLL01000006.1"/>
</dbReference>
<comment type="caution">
    <text evidence="4">The sequence shown here is derived from an EMBL/GenBank/DDBJ whole genome shotgun (WGS) entry which is preliminary data.</text>
</comment>